<evidence type="ECO:0000256" key="2">
    <source>
        <dbReference type="ARBA" id="ARBA00022801"/>
    </source>
</evidence>
<dbReference type="InterPro" id="IPR052347">
    <property type="entry name" value="Isochorismatase_Nicotinamidase"/>
</dbReference>
<reference evidence="3 4" key="1">
    <citation type="journal article" date="2015" name="Nature">
        <title>rRNA introns, odd ribosomes, and small enigmatic genomes across a large radiation of phyla.</title>
        <authorList>
            <person name="Brown C.T."/>
            <person name="Hug L.A."/>
            <person name="Thomas B.C."/>
            <person name="Sharon I."/>
            <person name="Castelle C.J."/>
            <person name="Singh A."/>
            <person name="Wilkins M.J."/>
            <person name="Williams K.H."/>
            <person name="Banfield J.F."/>
        </authorList>
    </citation>
    <scope>NUCLEOTIDE SEQUENCE [LARGE SCALE GENOMIC DNA]</scope>
</reference>
<proteinExistence type="inferred from homology"/>
<name>A0A0G0LLJ4_9BACT</name>
<dbReference type="AlphaFoldDB" id="A0A0G0LLJ4"/>
<dbReference type="InterPro" id="IPR036380">
    <property type="entry name" value="Isochorismatase-like_sf"/>
</dbReference>
<dbReference type="EMBL" id="LBVU01000004">
    <property type="protein sequence ID" value="KKQ91912.1"/>
    <property type="molecule type" value="Genomic_DNA"/>
</dbReference>
<evidence type="ECO:0000313" key="3">
    <source>
        <dbReference type="EMBL" id="KKQ91912.1"/>
    </source>
</evidence>
<organism evidence="3 4">
    <name type="scientific">Candidatus Woesebacteria bacterium GW2011_GWB1_39_10</name>
    <dbReference type="NCBI Taxonomy" id="1618572"/>
    <lineage>
        <taxon>Bacteria</taxon>
        <taxon>Candidatus Woeseibacteriota</taxon>
    </lineage>
</organism>
<dbReference type="Gene3D" id="3.40.50.850">
    <property type="entry name" value="Isochorismatase-like"/>
    <property type="match status" value="1"/>
</dbReference>
<evidence type="ECO:0008006" key="5">
    <source>
        <dbReference type="Google" id="ProtNLM"/>
    </source>
</evidence>
<accession>A0A0G0LLJ4</accession>
<sequence>MATSLLNPSVLGQNYDPDLKKHEALGKKVGLKPATDDKFRRLLLLVDPQRDFVHPDGALPVPGAIGDIQRIIEFIYRNADKITTIAASLDTHISRMIFHPEWWMNLENHKHPDPFTPITLADIRAGKWQALVDPAWSVRYVDLLEKNAKKNLMIWPYHCLVGTDGQKLVPALAEAIAWHAAARQTKPWFITKGTDPRVEHYGIFGAEIPDPKDPASLIDVDALDMVAGYDEINEGGEAWSHCVDETMKQEVKHFGNQPDVIKKLHFMIDCTSPVAHPTIDFAMLAKASLDEMVKKGVVVVKSTDPLK</sequence>
<dbReference type="PANTHER" id="PTHR11080:SF2">
    <property type="entry name" value="LD05707P"/>
    <property type="match status" value="1"/>
</dbReference>
<protein>
    <recommendedName>
        <fullName evidence="5">Nicotinamidase</fullName>
    </recommendedName>
</protein>
<gene>
    <name evidence="3" type="ORF">UT17_C0004G0260</name>
</gene>
<keyword evidence="2" id="KW-0378">Hydrolase</keyword>
<evidence type="ECO:0000313" key="4">
    <source>
        <dbReference type="Proteomes" id="UP000034774"/>
    </source>
</evidence>
<comment type="caution">
    <text evidence="3">The sequence shown here is derived from an EMBL/GenBank/DDBJ whole genome shotgun (WGS) entry which is preliminary data.</text>
</comment>
<dbReference type="Proteomes" id="UP000034774">
    <property type="component" value="Unassembled WGS sequence"/>
</dbReference>
<evidence type="ECO:0000256" key="1">
    <source>
        <dbReference type="ARBA" id="ARBA00006336"/>
    </source>
</evidence>
<comment type="similarity">
    <text evidence="1">Belongs to the isochorismatase family.</text>
</comment>
<dbReference type="STRING" id="1618572.UT17_C0004G0260"/>
<dbReference type="PANTHER" id="PTHR11080">
    <property type="entry name" value="PYRAZINAMIDASE/NICOTINAMIDASE"/>
    <property type="match status" value="1"/>
</dbReference>
<dbReference type="GO" id="GO:0016787">
    <property type="term" value="F:hydrolase activity"/>
    <property type="evidence" value="ECO:0007669"/>
    <property type="project" value="UniProtKB-KW"/>
</dbReference>
<dbReference type="SUPFAM" id="SSF52499">
    <property type="entry name" value="Isochorismatase-like hydrolases"/>
    <property type="match status" value="1"/>
</dbReference>